<dbReference type="RefSeq" id="WP_134758980.1">
    <property type="nucleotide sequence ID" value="NZ_CP038151.1"/>
</dbReference>
<proteinExistence type="inferred from homology"/>
<dbReference type="PANTHER" id="PTHR43767">
    <property type="entry name" value="LONG-CHAIN-FATTY-ACID--COA LIGASE"/>
    <property type="match status" value="1"/>
</dbReference>
<dbReference type="Pfam" id="PF00501">
    <property type="entry name" value="AMP-binding"/>
    <property type="match status" value="1"/>
</dbReference>
<feature type="domain" description="AMP-binding enzyme C-terminal" evidence="4">
    <location>
        <begin position="415"/>
        <end position="490"/>
    </location>
</feature>
<dbReference type="InterPro" id="IPR045851">
    <property type="entry name" value="AMP-bd_C_sf"/>
</dbReference>
<keyword evidence="6" id="KW-1185">Reference proteome</keyword>
<dbReference type="InterPro" id="IPR000873">
    <property type="entry name" value="AMP-dep_synth/lig_dom"/>
</dbReference>
<dbReference type="InterPro" id="IPR042099">
    <property type="entry name" value="ANL_N_sf"/>
</dbReference>
<dbReference type="OrthoDB" id="9766486at2"/>
<dbReference type="PANTHER" id="PTHR43767:SF1">
    <property type="entry name" value="NONRIBOSOMAL PEPTIDE SYNTHASE PES1 (EUROFUNG)-RELATED"/>
    <property type="match status" value="1"/>
</dbReference>
<evidence type="ECO:0000259" key="4">
    <source>
        <dbReference type="Pfam" id="PF13193"/>
    </source>
</evidence>
<dbReference type="SUPFAM" id="SSF56801">
    <property type="entry name" value="Acetyl-CoA synthetase-like"/>
    <property type="match status" value="1"/>
</dbReference>
<feature type="domain" description="AMP-dependent synthetase/ligase" evidence="3">
    <location>
        <begin position="7"/>
        <end position="365"/>
    </location>
</feature>
<evidence type="ECO:0000259" key="3">
    <source>
        <dbReference type="Pfam" id="PF00501"/>
    </source>
</evidence>
<organism evidence="5 6">
    <name type="scientific">Paraburkholderia pallida</name>
    <dbReference type="NCBI Taxonomy" id="2547399"/>
    <lineage>
        <taxon>Bacteria</taxon>
        <taxon>Pseudomonadati</taxon>
        <taxon>Pseudomonadota</taxon>
        <taxon>Betaproteobacteria</taxon>
        <taxon>Burkholderiales</taxon>
        <taxon>Burkholderiaceae</taxon>
        <taxon>Paraburkholderia</taxon>
    </lineage>
</organism>
<dbReference type="Gene3D" id="3.40.50.12780">
    <property type="entry name" value="N-terminal domain of ligase-like"/>
    <property type="match status" value="1"/>
</dbReference>
<dbReference type="Gene3D" id="3.30.300.30">
    <property type="match status" value="1"/>
</dbReference>
<evidence type="ECO:0000313" key="6">
    <source>
        <dbReference type="Proteomes" id="UP000295727"/>
    </source>
</evidence>
<dbReference type="PROSITE" id="PS00455">
    <property type="entry name" value="AMP_BINDING"/>
    <property type="match status" value="1"/>
</dbReference>
<comment type="similarity">
    <text evidence="1">Belongs to the ATP-dependent AMP-binding enzyme family.</text>
</comment>
<evidence type="ECO:0000313" key="5">
    <source>
        <dbReference type="EMBL" id="QBR03492.1"/>
    </source>
</evidence>
<sequence>MNIVSLFESAVRKYPGKAMLRHAGRTYTYAQVDDLARRGATVLARQGVEPADRIAIMCYNTPGFLIAMLAALRLGASVVPVNHKMQAPEVDYVLQHARVKLAVVDGALASVAGSLATTVTLLATDSDLPGHASFDALLGDAPRYDGKPPGEDVLAEILYTSGTTGRPKGCMISHRSACMAAMTTALALSMTRDERTLMAMPLWHSSPLNNWMLGTLYVGGTLVLLREYEPRAFLQAVQDERVTLYFGAPVSYLLPLHQDLDIAKFDLGSMRAWVYGGGPIGADTATKLTASYGSDRFYQVFGMTETGPCGSVLYPEEQIAKAGSIGRVATPGVDLRVVREDGSDALAGQVGEIWLRSDSLMQGYLDDPAASTEAIVDGWYRSGDLARIDADGFLFIVDRLKDMIVTGGENVYSKEVEDALLAHPDVADVAVIGRAHPEWGETVIAVVVPRGGAALDGEALRNFLAPRLAKYKIPREYLIREALPRTPTGKLKKAQLRGMAQ</sequence>
<dbReference type="InterPro" id="IPR025110">
    <property type="entry name" value="AMP-bd_C"/>
</dbReference>
<dbReference type="KEGG" id="ppai:E1956_40950"/>
<dbReference type="EMBL" id="CP038151">
    <property type="protein sequence ID" value="QBR03492.1"/>
    <property type="molecule type" value="Genomic_DNA"/>
</dbReference>
<dbReference type="GO" id="GO:0016878">
    <property type="term" value="F:acid-thiol ligase activity"/>
    <property type="evidence" value="ECO:0007669"/>
    <property type="project" value="UniProtKB-ARBA"/>
</dbReference>
<protein>
    <submittedName>
        <fullName evidence="5">Fatty-acid--CoA ligase</fullName>
    </submittedName>
</protein>
<evidence type="ECO:0000256" key="1">
    <source>
        <dbReference type="ARBA" id="ARBA00006432"/>
    </source>
</evidence>
<keyword evidence="2 5" id="KW-0436">Ligase</keyword>
<dbReference type="AlphaFoldDB" id="A0A4P7D9V8"/>
<gene>
    <name evidence="5" type="ORF">E1956_40950</name>
</gene>
<reference evidence="5 6" key="1">
    <citation type="submission" date="2019-03" db="EMBL/GenBank/DDBJ databases">
        <title>Paraburkholderia sp. 7MH5, isolated from subtropical forest soil.</title>
        <authorList>
            <person name="Gao Z.-H."/>
            <person name="Qiu L.-H."/>
        </authorList>
    </citation>
    <scope>NUCLEOTIDE SEQUENCE [LARGE SCALE GENOMIC DNA]</scope>
    <source>
        <strain evidence="5 6">7MH5</strain>
    </source>
</reference>
<accession>A0A4P7D9V8</accession>
<dbReference type="InterPro" id="IPR020845">
    <property type="entry name" value="AMP-binding_CS"/>
</dbReference>
<dbReference type="InterPro" id="IPR050237">
    <property type="entry name" value="ATP-dep_AMP-bd_enzyme"/>
</dbReference>
<dbReference type="Pfam" id="PF13193">
    <property type="entry name" value="AMP-binding_C"/>
    <property type="match status" value="1"/>
</dbReference>
<name>A0A4P7D9V8_9BURK</name>
<evidence type="ECO:0000256" key="2">
    <source>
        <dbReference type="ARBA" id="ARBA00022598"/>
    </source>
</evidence>
<dbReference type="Proteomes" id="UP000295727">
    <property type="component" value="Chromosome 4"/>
</dbReference>
<dbReference type="FunFam" id="3.30.300.30:FF:000008">
    <property type="entry name" value="2,3-dihydroxybenzoate-AMP ligase"/>
    <property type="match status" value="1"/>
</dbReference>